<dbReference type="Proteomes" id="UP000236732">
    <property type="component" value="Unassembled WGS sequence"/>
</dbReference>
<dbReference type="AlphaFoldDB" id="A0A1H6ETJ5"/>
<reference evidence="1 2" key="1">
    <citation type="submission" date="2016-10" db="EMBL/GenBank/DDBJ databases">
        <authorList>
            <person name="de Groot N.N."/>
        </authorList>
    </citation>
    <scope>NUCLEOTIDE SEQUENCE [LARGE SCALE GENOMIC DNA]</scope>
    <source>
        <strain evidence="1 2">CGMCC 4.7037</strain>
    </source>
</reference>
<evidence type="ECO:0000313" key="1">
    <source>
        <dbReference type="EMBL" id="SEH00401.1"/>
    </source>
</evidence>
<proteinExistence type="predicted"/>
<organism evidence="1 2">
    <name type="scientific">Nonomuraea solani</name>
    <dbReference type="NCBI Taxonomy" id="1144553"/>
    <lineage>
        <taxon>Bacteria</taxon>
        <taxon>Bacillati</taxon>
        <taxon>Actinomycetota</taxon>
        <taxon>Actinomycetes</taxon>
        <taxon>Streptosporangiales</taxon>
        <taxon>Streptosporangiaceae</taxon>
        <taxon>Nonomuraea</taxon>
    </lineage>
</organism>
<name>A0A1H6ETJ5_9ACTN</name>
<accession>A0A1H6ETJ5</accession>
<dbReference type="EMBL" id="FNVT01000016">
    <property type="protein sequence ID" value="SEH00401.1"/>
    <property type="molecule type" value="Genomic_DNA"/>
</dbReference>
<keyword evidence="2" id="KW-1185">Reference proteome</keyword>
<protein>
    <submittedName>
        <fullName evidence="1">Uncharacterized protein</fullName>
    </submittedName>
</protein>
<sequence>MAFNRGDGPPPWSSSSNEEGSIGLTERAWIDASMDWFEDEFGEEVALREVALPTPGFFRSVHNRFGTVDRVNALVSKVRRLMAVDVSTIEVEFFDGVEAVAGERTVGHYYQEGSSHVVGFDRKEVSDLAYLTAVIAHELCHVRLIGEGRISAEREDQERLTDLLTVYLGFGVFTANAAMKFARASRGWQIIPRGYLTDETLNSATNNGETRRLGYLTQPEFGYALARYCRLRGESRPSWIAHLHPGARTALTQSQAGTL</sequence>
<evidence type="ECO:0000313" key="2">
    <source>
        <dbReference type="Proteomes" id="UP000236732"/>
    </source>
</evidence>
<gene>
    <name evidence="1" type="ORF">SAMN05444920_116136</name>
</gene>